<proteinExistence type="predicted"/>
<evidence type="ECO:0008006" key="3">
    <source>
        <dbReference type="Google" id="ProtNLM"/>
    </source>
</evidence>
<dbReference type="AlphaFoldDB" id="A0A4Q9N926"/>
<dbReference type="OrthoDB" id="2748701at2759"/>
<gene>
    <name evidence="2" type="ORF">BD311DRAFT_744150</name>
</gene>
<sequence>MDRLPVELITPICFLACTDGGPTACALSLVSHHIRAASRPAHFYSVSFNGPRVITAVPPFLTRLKEEHEETRRGDAPPRVRQLFVSVSPPKGESQTMILKVYRVTIDMLLRAVAQDVETLSLVQSYMQGDQSANPIALDVKFPRLRELTISGVLFSSPQLDSAPFPTLRRLHVLRGPSPRDWAPLTPNVTHLRISEVPDLHVLPVIWTSGLSTFGRGPNADSAEADEHYPHLQQIIVQPAPHTHFHRLDFYKRYVHELWDMQPTARVPMYLVPADEDAGGDPWNKSEFARVKAKNLWLAAVEGSGRCWQADDKYAHFNRTGDDLPLYLRQWSEEPINDMEAPPIQDAGEAAEPIAHGGGGIRDEVPTRTL</sequence>
<dbReference type="EMBL" id="ML143386">
    <property type="protein sequence ID" value="TBU35526.1"/>
    <property type="molecule type" value="Genomic_DNA"/>
</dbReference>
<feature type="compositionally biased region" description="Basic and acidic residues" evidence="1">
    <location>
        <begin position="361"/>
        <end position="370"/>
    </location>
</feature>
<name>A0A4Q9N926_9APHY</name>
<accession>A0A4Q9N926</accession>
<feature type="region of interest" description="Disordered" evidence="1">
    <location>
        <begin position="350"/>
        <end position="370"/>
    </location>
</feature>
<evidence type="ECO:0000256" key="1">
    <source>
        <dbReference type="SAM" id="MobiDB-lite"/>
    </source>
</evidence>
<organism evidence="2">
    <name type="scientific">Dichomitus squalens</name>
    <dbReference type="NCBI Taxonomy" id="114155"/>
    <lineage>
        <taxon>Eukaryota</taxon>
        <taxon>Fungi</taxon>
        <taxon>Dikarya</taxon>
        <taxon>Basidiomycota</taxon>
        <taxon>Agaricomycotina</taxon>
        <taxon>Agaricomycetes</taxon>
        <taxon>Polyporales</taxon>
        <taxon>Polyporaceae</taxon>
        <taxon>Dichomitus</taxon>
    </lineage>
</organism>
<reference evidence="2" key="1">
    <citation type="submission" date="2019-01" db="EMBL/GenBank/DDBJ databases">
        <title>Draft genome sequences of three monokaryotic isolates of the white-rot basidiomycete fungus Dichomitus squalens.</title>
        <authorList>
            <consortium name="DOE Joint Genome Institute"/>
            <person name="Lopez S.C."/>
            <person name="Andreopoulos B."/>
            <person name="Pangilinan J."/>
            <person name="Lipzen A."/>
            <person name="Riley R."/>
            <person name="Ahrendt S."/>
            <person name="Ng V."/>
            <person name="Barry K."/>
            <person name="Daum C."/>
            <person name="Grigoriev I.V."/>
            <person name="Hilden K.S."/>
            <person name="Makela M.R."/>
            <person name="de Vries R.P."/>
        </authorList>
    </citation>
    <scope>NUCLEOTIDE SEQUENCE [LARGE SCALE GENOMIC DNA]</scope>
    <source>
        <strain evidence="2">OM18370.1</strain>
    </source>
</reference>
<evidence type="ECO:0000313" key="2">
    <source>
        <dbReference type="EMBL" id="TBU35526.1"/>
    </source>
</evidence>
<dbReference type="Proteomes" id="UP000292957">
    <property type="component" value="Unassembled WGS sequence"/>
</dbReference>
<protein>
    <recommendedName>
        <fullName evidence="3">F-box domain-containing protein</fullName>
    </recommendedName>
</protein>